<dbReference type="PANTHER" id="PTHR48081">
    <property type="entry name" value="AB HYDROLASE SUPERFAMILY PROTEIN C4A8.06C"/>
    <property type="match status" value="1"/>
</dbReference>
<reference evidence="4" key="1">
    <citation type="submission" date="2021-02" db="EMBL/GenBank/DDBJ databases">
        <title>Thiocyanate and organic carbon inputs drive convergent selection for specific autotrophic Afipia and Thiobacillus strains within complex microbiomes.</title>
        <authorList>
            <person name="Huddy R.J."/>
            <person name="Sachdeva R."/>
            <person name="Kadzinga F."/>
            <person name="Kantor R.S."/>
            <person name="Harrison S.T.L."/>
            <person name="Banfield J.F."/>
        </authorList>
    </citation>
    <scope>NUCLEOTIDE SEQUENCE</scope>
    <source>
        <strain evidence="4">SCN18_10_11_15_R4_P_38_20</strain>
    </source>
</reference>
<dbReference type="InterPro" id="IPR013094">
    <property type="entry name" value="AB_hydrolase_3"/>
</dbReference>
<dbReference type="AlphaFoldDB" id="A0A8J7PZG4"/>
<feature type="domain" description="Alpha/beta hydrolase fold-3" evidence="3">
    <location>
        <begin position="73"/>
        <end position="271"/>
    </location>
</feature>
<sequence length="309" mass="34665">MHSWQFYSLETLLSLPFNRILKDESDLFRVRKLFETLTSKYTHPSINWRPLKMGKIPAEVHTPQNGNFSSVTLYLHGGGYFMGSPQTHRSYLSYFSHLTNSRVYVIDYRLAPEHPFPSALQDAVAAYNWLLDIYHPQEIIIAGESAGGGLTLATLGVLKSAKTPLPSAAVCISPWTDLALTGDTLEENKRKDSLVPVEVLPFVAKSYLKNISPHEPLASPLYADLKGYPPLYLQVSNSEVFLSDALRLAQKAEEQGVKVIVDVWEGMTHAWPFFARFLPESRIALKKISHFMNENVSAAPSHHKIIKSA</sequence>
<protein>
    <submittedName>
        <fullName evidence="4">Alpha/beta hydrolase</fullName>
    </submittedName>
</protein>
<proteinExistence type="inferred from homology"/>
<evidence type="ECO:0000256" key="2">
    <source>
        <dbReference type="ARBA" id="ARBA00022801"/>
    </source>
</evidence>
<organism evidence="4 5">
    <name type="scientific">Candidatus Paracaedimonas acanthamoebae</name>
    <dbReference type="NCBI Taxonomy" id="244581"/>
    <lineage>
        <taxon>Bacteria</taxon>
        <taxon>Pseudomonadati</taxon>
        <taxon>Pseudomonadota</taxon>
        <taxon>Alphaproteobacteria</taxon>
        <taxon>Holosporales</taxon>
        <taxon>Caedimonadaceae</taxon>
        <taxon>Candidatus Paracaedimonas</taxon>
    </lineage>
</organism>
<comment type="similarity">
    <text evidence="1">Belongs to the 'GDXG' lipolytic enzyme family.</text>
</comment>
<dbReference type="GO" id="GO:0004806">
    <property type="term" value="F:triacylglycerol lipase activity"/>
    <property type="evidence" value="ECO:0007669"/>
    <property type="project" value="TreeGrafter"/>
</dbReference>
<name>A0A8J7PZG4_9PROT</name>
<evidence type="ECO:0000256" key="1">
    <source>
        <dbReference type="ARBA" id="ARBA00010515"/>
    </source>
</evidence>
<dbReference type="InterPro" id="IPR050300">
    <property type="entry name" value="GDXG_lipolytic_enzyme"/>
</dbReference>
<gene>
    <name evidence="4" type="ORF">J0H12_00820</name>
</gene>
<dbReference type="Pfam" id="PF07859">
    <property type="entry name" value="Abhydrolase_3"/>
    <property type="match status" value="1"/>
</dbReference>
<dbReference type="Proteomes" id="UP000664414">
    <property type="component" value="Unassembled WGS sequence"/>
</dbReference>
<dbReference type="Gene3D" id="3.40.50.1820">
    <property type="entry name" value="alpha/beta hydrolase"/>
    <property type="match status" value="1"/>
</dbReference>
<comment type="caution">
    <text evidence="4">The sequence shown here is derived from an EMBL/GenBank/DDBJ whole genome shotgun (WGS) entry which is preliminary data.</text>
</comment>
<dbReference type="PANTHER" id="PTHR48081:SF30">
    <property type="entry name" value="ACETYL-HYDROLASE LIPR-RELATED"/>
    <property type="match status" value="1"/>
</dbReference>
<evidence type="ECO:0000259" key="3">
    <source>
        <dbReference type="Pfam" id="PF07859"/>
    </source>
</evidence>
<dbReference type="SUPFAM" id="SSF53474">
    <property type="entry name" value="alpha/beta-Hydrolases"/>
    <property type="match status" value="1"/>
</dbReference>
<evidence type="ECO:0000313" key="4">
    <source>
        <dbReference type="EMBL" id="MBN9412456.1"/>
    </source>
</evidence>
<accession>A0A8J7PZG4</accession>
<dbReference type="InterPro" id="IPR029058">
    <property type="entry name" value="AB_hydrolase_fold"/>
</dbReference>
<keyword evidence="2 4" id="KW-0378">Hydrolase</keyword>
<dbReference type="EMBL" id="JAFKGL010000010">
    <property type="protein sequence ID" value="MBN9412456.1"/>
    <property type="molecule type" value="Genomic_DNA"/>
</dbReference>
<evidence type="ECO:0000313" key="5">
    <source>
        <dbReference type="Proteomes" id="UP000664414"/>
    </source>
</evidence>